<gene>
    <name evidence="4" type="ORF">NCTC4824_03994</name>
</gene>
<feature type="domain" description="Glycoside hydrolase family 42 N-terminal" evidence="3">
    <location>
        <begin position="345"/>
        <end position="513"/>
    </location>
</feature>
<dbReference type="AlphaFoldDB" id="A0A2X4ZF61"/>
<proteinExistence type="predicted"/>
<reference evidence="4 5" key="1">
    <citation type="submission" date="2018-06" db="EMBL/GenBank/DDBJ databases">
        <authorList>
            <consortium name="Pathogen Informatics"/>
            <person name="Doyle S."/>
        </authorList>
    </citation>
    <scope>NUCLEOTIDE SEQUENCE [LARGE SCALE GENOMIC DNA]</scope>
    <source>
        <strain evidence="4 5">NCTC4824</strain>
    </source>
</reference>
<dbReference type="SUPFAM" id="SSF51445">
    <property type="entry name" value="(Trans)glycosidases"/>
    <property type="match status" value="1"/>
</dbReference>
<evidence type="ECO:0000256" key="1">
    <source>
        <dbReference type="ARBA" id="ARBA00022801"/>
    </source>
</evidence>
<dbReference type="InterPro" id="IPR013529">
    <property type="entry name" value="Glyco_hydro_42_N"/>
</dbReference>
<protein>
    <submittedName>
        <fullName evidence="4">Beta-galactosidase</fullName>
    </submittedName>
</protein>
<keyword evidence="5" id="KW-1185">Reference proteome</keyword>
<evidence type="ECO:0000256" key="2">
    <source>
        <dbReference type="ARBA" id="ARBA00023295"/>
    </source>
</evidence>
<keyword evidence="1" id="KW-0378">Hydrolase</keyword>
<name>A0A2X4ZF61_LEDLE</name>
<organism evidence="4 5">
    <name type="scientific">Lederbergia lenta</name>
    <name type="common">Bacillus lentus</name>
    <dbReference type="NCBI Taxonomy" id="1467"/>
    <lineage>
        <taxon>Bacteria</taxon>
        <taxon>Bacillati</taxon>
        <taxon>Bacillota</taxon>
        <taxon>Bacilli</taxon>
        <taxon>Bacillales</taxon>
        <taxon>Bacillaceae</taxon>
        <taxon>Lederbergia</taxon>
    </lineage>
</organism>
<evidence type="ECO:0000313" key="5">
    <source>
        <dbReference type="Proteomes" id="UP000249134"/>
    </source>
</evidence>
<dbReference type="Pfam" id="PF02449">
    <property type="entry name" value="Glyco_hydro_42"/>
    <property type="match status" value="1"/>
</dbReference>
<evidence type="ECO:0000259" key="3">
    <source>
        <dbReference type="Pfam" id="PF02449"/>
    </source>
</evidence>
<dbReference type="InterPro" id="IPR017853">
    <property type="entry name" value="GH"/>
</dbReference>
<accession>A0A2X4ZF61</accession>
<dbReference type="RefSeq" id="WP_066143653.1">
    <property type="nucleotide sequence ID" value="NZ_CBCSGM010000004.1"/>
</dbReference>
<keyword evidence="2" id="KW-0326">Glycosidase</keyword>
<dbReference type="EMBL" id="LS483476">
    <property type="protein sequence ID" value="SQI63245.1"/>
    <property type="molecule type" value="Genomic_DNA"/>
</dbReference>
<sequence>MKQIISLEHNKFEFTKAGGEVFLSKMDEINWDNATFLVCIVETQNEWLVPLIIKIYNSQGDYLQVHIGAIPQTEVVVGFPLSALDAQNVFLPRTPGKLKTLVSGTKISKSEITRISIGTCPNYQSQSFNIKEIYLDSEEPNYLLPEKKLVDAYGQDKTRDWQGKTKKEEELLAYLQSQLGKKSDFPAEWSKYGGWRKKQFKGTGFFRTEHDGQRWWLVDPEGYAFWSAGIDCVRPEVQGLLDGIEEFYEWLPDKSKEFEDMYYKDEKGMHYVDFSLANLIRAYGEEYKGSWIEMTTDRMKQWRFNTIGNWSSLDFIKEANIPYVLPLKGFPSTEKTIFRDFPDAFSQEYKAGAVNFAKQLEEYNEDPYMVGYFLTNEPLWAFAGDINLAEELMEKKETLDSKFVFIEKMKEKYKNDIQAFNKSWNVNLQQFEDLLIPMKSPSTCSKQAKLDLEDFTKELIYQYTKVVCDAVKEIDEHHLNLGMRYAWISTENIFEGSKLFDVFTLNNYSMVPNETDITDVSKKSGLPVLIGEFHFGAIDVGLPSTGLKGVTTQAERAKAYRYYIENAAAMSNLIGTHYFTLNDQAVLGRFDGENFQIGVVDICHRPYEDFVDGITVAHERIYSVASGLESPYSERAKEIPRIGF</sequence>
<dbReference type="GO" id="GO:0005975">
    <property type="term" value="P:carbohydrate metabolic process"/>
    <property type="evidence" value="ECO:0007669"/>
    <property type="project" value="InterPro"/>
</dbReference>
<dbReference type="Proteomes" id="UP000249134">
    <property type="component" value="Chromosome 1"/>
</dbReference>
<dbReference type="GO" id="GO:0009341">
    <property type="term" value="C:beta-galactosidase complex"/>
    <property type="evidence" value="ECO:0007669"/>
    <property type="project" value="InterPro"/>
</dbReference>
<dbReference type="Gene3D" id="3.20.20.80">
    <property type="entry name" value="Glycosidases"/>
    <property type="match status" value="1"/>
</dbReference>
<dbReference type="GO" id="GO:0004565">
    <property type="term" value="F:beta-galactosidase activity"/>
    <property type="evidence" value="ECO:0007669"/>
    <property type="project" value="InterPro"/>
</dbReference>
<evidence type="ECO:0000313" key="4">
    <source>
        <dbReference type="EMBL" id="SQI63245.1"/>
    </source>
</evidence>
<dbReference type="KEGG" id="blen:NCTC4824_03994"/>
<dbReference type="STRING" id="1348624.GCA_001591545_02944"/>